<dbReference type="PANTHER" id="PTHR43162:SF1">
    <property type="entry name" value="PRESTALK A DIFFERENTIATION PROTEIN A"/>
    <property type="match status" value="1"/>
</dbReference>
<name>A0ABU5GX60_9BACT</name>
<dbReference type="RefSeq" id="WP_321544323.1">
    <property type="nucleotide sequence ID" value="NZ_JAXIVS010000001.1"/>
</dbReference>
<comment type="caution">
    <text evidence="2">The sequence shown here is derived from an EMBL/GenBank/DDBJ whole genome shotgun (WGS) entry which is preliminary data.</text>
</comment>
<dbReference type="InterPro" id="IPR051604">
    <property type="entry name" value="Ergot_Alk_Oxidoreductase"/>
</dbReference>
<dbReference type="InterPro" id="IPR008030">
    <property type="entry name" value="NmrA-like"/>
</dbReference>
<evidence type="ECO:0000313" key="2">
    <source>
        <dbReference type="EMBL" id="MDY7225616.1"/>
    </source>
</evidence>
<gene>
    <name evidence="2" type="ORF">SYV04_04445</name>
</gene>
<sequence length="282" mass="30129">MILVTGATGTIGSSTVKALKARGARFKVASRSPEKLQGSGVEAVLFDWDKLETYGSALQGVEKLFVLTPTTEKQAEYTQRLVDAAKKSGVKHIVKLSVMGADAEPGIMLGRLHKAGENAIKASGIAWTMLRPTFFMENFINFYGADPKKDSTVYLPHGQGKAAWVDGRDIGEVAAVVMTTPGHEGKTYDLTGPEALGAQEALDALGQAVGHKYTYVDVPEAAAQKAMTDMGASKWSVDGLMELNFIIKQGWSAALGTGVKDVLGRPPRSFSQYAKDFASGQR</sequence>
<dbReference type="EMBL" id="JAXIVS010000001">
    <property type="protein sequence ID" value="MDY7225616.1"/>
    <property type="molecule type" value="Genomic_DNA"/>
</dbReference>
<dbReference type="PANTHER" id="PTHR43162">
    <property type="match status" value="1"/>
</dbReference>
<evidence type="ECO:0000259" key="1">
    <source>
        <dbReference type="Pfam" id="PF05368"/>
    </source>
</evidence>
<dbReference type="Pfam" id="PF05368">
    <property type="entry name" value="NmrA"/>
    <property type="match status" value="1"/>
</dbReference>
<keyword evidence="2" id="KW-0560">Oxidoreductase</keyword>
<reference evidence="2 3" key="1">
    <citation type="submission" date="2023-12" db="EMBL/GenBank/DDBJ databases">
        <title>the genome sequence of Hyalangium sp. s54d21.</title>
        <authorList>
            <person name="Zhang X."/>
        </authorList>
    </citation>
    <scope>NUCLEOTIDE SEQUENCE [LARGE SCALE GENOMIC DNA]</scope>
    <source>
        <strain evidence="3">s54d21</strain>
    </source>
</reference>
<evidence type="ECO:0000313" key="3">
    <source>
        <dbReference type="Proteomes" id="UP001291309"/>
    </source>
</evidence>
<feature type="domain" description="NmrA-like" evidence="1">
    <location>
        <begin position="2"/>
        <end position="225"/>
    </location>
</feature>
<dbReference type="GO" id="GO:0003955">
    <property type="term" value="F:NAD(P)H dehydrogenase (quinone) activity"/>
    <property type="evidence" value="ECO:0007669"/>
    <property type="project" value="UniProtKB-EC"/>
</dbReference>
<dbReference type="Gene3D" id="3.40.50.720">
    <property type="entry name" value="NAD(P)-binding Rossmann-like Domain"/>
    <property type="match status" value="1"/>
</dbReference>
<organism evidence="2 3">
    <name type="scientific">Hyalangium rubrum</name>
    <dbReference type="NCBI Taxonomy" id="3103134"/>
    <lineage>
        <taxon>Bacteria</taxon>
        <taxon>Pseudomonadati</taxon>
        <taxon>Myxococcota</taxon>
        <taxon>Myxococcia</taxon>
        <taxon>Myxococcales</taxon>
        <taxon>Cystobacterineae</taxon>
        <taxon>Archangiaceae</taxon>
        <taxon>Hyalangium</taxon>
    </lineage>
</organism>
<accession>A0ABU5GX60</accession>
<protein>
    <submittedName>
        <fullName evidence="2">SDR family oxidoreductase</fullName>
        <ecNumber evidence="2">1.6.5.2</ecNumber>
    </submittedName>
</protein>
<keyword evidence="3" id="KW-1185">Reference proteome</keyword>
<dbReference type="CDD" id="cd05269">
    <property type="entry name" value="TMR_SDR_a"/>
    <property type="match status" value="1"/>
</dbReference>
<dbReference type="Gene3D" id="3.90.25.10">
    <property type="entry name" value="UDP-galactose 4-epimerase, domain 1"/>
    <property type="match status" value="1"/>
</dbReference>
<dbReference type="SUPFAM" id="SSF51735">
    <property type="entry name" value="NAD(P)-binding Rossmann-fold domains"/>
    <property type="match status" value="1"/>
</dbReference>
<dbReference type="EC" id="1.6.5.2" evidence="2"/>
<dbReference type="Proteomes" id="UP001291309">
    <property type="component" value="Unassembled WGS sequence"/>
</dbReference>
<dbReference type="InterPro" id="IPR036291">
    <property type="entry name" value="NAD(P)-bd_dom_sf"/>
</dbReference>
<proteinExistence type="predicted"/>